<proteinExistence type="predicted"/>
<protein>
    <submittedName>
        <fullName evidence="1">Uncharacterized protein</fullName>
    </submittedName>
</protein>
<dbReference type="EMBL" id="GBRH01216290">
    <property type="protein sequence ID" value="JAD81605.1"/>
    <property type="molecule type" value="Transcribed_RNA"/>
</dbReference>
<sequence>MCVLFSRWKTPQWRWWSEHRDHLAARSILNWWDASPVQLLAHFALLGLSGMHILECLKSSVHLS</sequence>
<dbReference type="AlphaFoldDB" id="A0A0A9D7K0"/>
<reference evidence="1" key="2">
    <citation type="journal article" date="2015" name="Data Brief">
        <title>Shoot transcriptome of the giant reed, Arundo donax.</title>
        <authorList>
            <person name="Barrero R.A."/>
            <person name="Guerrero F.D."/>
            <person name="Moolhuijzen P."/>
            <person name="Goolsby J.A."/>
            <person name="Tidwell J."/>
            <person name="Bellgard S.E."/>
            <person name="Bellgard M.I."/>
        </authorList>
    </citation>
    <scope>NUCLEOTIDE SEQUENCE</scope>
    <source>
        <tissue evidence="1">Shoot tissue taken approximately 20 cm above the soil surface</tissue>
    </source>
</reference>
<organism evidence="1">
    <name type="scientific">Arundo donax</name>
    <name type="common">Giant reed</name>
    <name type="synonym">Donax arundinaceus</name>
    <dbReference type="NCBI Taxonomy" id="35708"/>
    <lineage>
        <taxon>Eukaryota</taxon>
        <taxon>Viridiplantae</taxon>
        <taxon>Streptophyta</taxon>
        <taxon>Embryophyta</taxon>
        <taxon>Tracheophyta</taxon>
        <taxon>Spermatophyta</taxon>
        <taxon>Magnoliopsida</taxon>
        <taxon>Liliopsida</taxon>
        <taxon>Poales</taxon>
        <taxon>Poaceae</taxon>
        <taxon>PACMAD clade</taxon>
        <taxon>Arundinoideae</taxon>
        <taxon>Arundineae</taxon>
        <taxon>Arundo</taxon>
    </lineage>
</organism>
<reference evidence="1" key="1">
    <citation type="submission" date="2014-09" db="EMBL/GenBank/DDBJ databases">
        <authorList>
            <person name="Magalhaes I.L.F."/>
            <person name="Oliveira U."/>
            <person name="Santos F.R."/>
            <person name="Vidigal T.H.D.A."/>
            <person name="Brescovit A.D."/>
            <person name="Santos A.J."/>
        </authorList>
    </citation>
    <scope>NUCLEOTIDE SEQUENCE</scope>
    <source>
        <tissue evidence="1">Shoot tissue taken approximately 20 cm above the soil surface</tissue>
    </source>
</reference>
<name>A0A0A9D7K0_ARUDO</name>
<evidence type="ECO:0000313" key="1">
    <source>
        <dbReference type="EMBL" id="JAD81605.1"/>
    </source>
</evidence>
<accession>A0A0A9D7K0</accession>